<evidence type="ECO:0000256" key="1">
    <source>
        <dbReference type="SAM" id="MobiDB-lite"/>
    </source>
</evidence>
<name>A0ABQ4S054_9HYPH</name>
<evidence type="ECO:0000313" key="3">
    <source>
        <dbReference type="Proteomes" id="UP001055125"/>
    </source>
</evidence>
<feature type="compositionally biased region" description="Gly residues" evidence="1">
    <location>
        <begin position="23"/>
        <end position="33"/>
    </location>
</feature>
<feature type="compositionally biased region" description="Basic and acidic residues" evidence="1">
    <location>
        <begin position="98"/>
        <end position="107"/>
    </location>
</feature>
<evidence type="ECO:0000313" key="2">
    <source>
        <dbReference type="EMBL" id="GJD95812.1"/>
    </source>
</evidence>
<dbReference type="Proteomes" id="UP001055125">
    <property type="component" value="Unassembled WGS sequence"/>
</dbReference>
<accession>A0ABQ4S054</accession>
<sequence length="107" mass="10688">MTMSGDSIPTETVTRKPDADVGTPGGPAAGGGHQTPQQAAITDQSSGGRTDAERQESWKQGGAPGRNPAPIGGSSNGMSDQKAGGGPREDEPVAAGEYKVEKQQAGA</sequence>
<organism evidence="2 3">
    <name type="scientific">Methylobacterium iners</name>
    <dbReference type="NCBI Taxonomy" id="418707"/>
    <lineage>
        <taxon>Bacteria</taxon>
        <taxon>Pseudomonadati</taxon>
        <taxon>Pseudomonadota</taxon>
        <taxon>Alphaproteobacteria</taxon>
        <taxon>Hyphomicrobiales</taxon>
        <taxon>Methylobacteriaceae</taxon>
        <taxon>Methylobacterium</taxon>
    </lineage>
</organism>
<comment type="caution">
    <text evidence="2">The sequence shown here is derived from an EMBL/GenBank/DDBJ whole genome shotgun (WGS) entry which is preliminary data.</text>
</comment>
<gene>
    <name evidence="2" type="ORF">OCOJLMKI_3027</name>
</gene>
<feature type="region of interest" description="Disordered" evidence="1">
    <location>
        <begin position="1"/>
        <end position="107"/>
    </location>
</feature>
<protein>
    <submittedName>
        <fullName evidence="2">Uncharacterized protein</fullName>
    </submittedName>
</protein>
<proteinExistence type="predicted"/>
<dbReference type="RefSeq" id="WP_238244948.1">
    <property type="nucleotide sequence ID" value="NZ_BPQP01000047.1"/>
</dbReference>
<feature type="compositionally biased region" description="Polar residues" evidence="1">
    <location>
        <begin position="1"/>
        <end position="12"/>
    </location>
</feature>
<dbReference type="EMBL" id="BPQP01000047">
    <property type="protein sequence ID" value="GJD95812.1"/>
    <property type="molecule type" value="Genomic_DNA"/>
</dbReference>
<reference evidence="2" key="2">
    <citation type="submission" date="2021-08" db="EMBL/GenBank/DDBJ databases">
        <authorList>
            <person name="Tani A."/>
            <person name="Ola A."/>
            <person name="Ogura Y."/>
            <person name="Katsura K."/>
            <person name="Hayashi T."/>
        </authorList>
    </citation>
    <scope>NUCLEOTIDE SEQUENCE</scope>
    <source>
        <strain evidence="2">DSM 19015</strain>
    </source>
</reference>
<reference evidence="2" key="1">
    <citation type="journal article" date="2021" name="Front. Microbiol.">
        <title>Comprehensive Comparative Genomics and Phenotyping of Methylobacterium Species.</title>
        <authorList>
            <person name="Alessa O."/>
            <person name="Ogura Y."/>
            <person name="Fujitani Y."/>
            <person name="Takami H."/>
            <person name="Hayashi T."/>
            <person name="Sahin N."/>
            <person name="Tani A."/>
        </authorList>
    </citation>
    <scope>NUCLEOTIDE SEQUENCE</scope>
    <source>
        <strain evidence="2">DSM 19015</strain>
    </source>
</reference>
<keyword evidence="3" id="KW-1185">Reference proteome</keyword>